<reference evidence="1 2" key="1">
    <citation type="journal article" date="2016" name="Nat. Commun.">
        <title>Thousands of microbial genomes shed light on interconnected biogeochemical processes in an aquifer system.</title>
        <authorList>
            <person name="Anantharaman K."/>
            <person name="Brown C.T."/>
            <person name="Hug L.A."/>
            <person name="Sharon I."/>
            <person name="Castelle C.J."/>
            <person name="Probst A.J."/>
            <person name="Thomas B.C."/>
            <person name="Singh A."/>
            <person name="Wilkins M.J."/>
            <person name="Karaoz U."/>
            <person name="Brodie E.L."/>
            <person name="Williams K.H."/>
            <person name="Hubbard S.S."/>
            <person name="Banfield J.F."/>
        </authorList>
    </citation>
    <scope>NUCLEOTIDE SEQUENCE [LARGE SCALE GENOMIC DNA]</scope>
</reference>
<organism evidence="1 2">
    <name type="scientific">Candidatus Wildermuthbacteria bacterium RIFCSPHIGHO2_02_FULL_45_25</name>
    <dbReference type="NCBI Taxonomy" id="1802450"/>
    <lineage>
        <taxon>Bacteria</taxon>
        <taxon>Candidatus Wildermuthiibacteriota</taxon>
    </lineage>
</organism>
<comment type="caution">
    <text evidence="1">The sequence shown here is derived from an EMBL/GenBank/DDBJ whole genome shotgun (WGS) entry which is preliminary data.</text>
</comment>
<dbReference type="Proteomes" id="UP000178092">
    <property type="component" value="Unassembled WGS sequence"/>
</dbReference>
<accession>A0A1G2R1M8</accession>
<evidence type="ECO:0000313" key="1">
    <source>
        <dbReference type="EMBL" id="OHA66785.1"/>
    </source>
</evidence>
<evidence type="ECO:0000313" key="2">
    <source>
        <dbReference type="Proteomes" id="UP000178092"/>
    </source>
</evidence>
<name>A0A1G2R1M8_9BACT</name>
<dbReference type="EMBL" id="MHTV01000023">
    <property type="protein sequence ID" value="OHA66785.1"/>
    <property type="molecule type" value="Genomic_DNA"/>
</dbReference>
<sequence length="83" mass="9854">MLARINAGIRRLLVNFRIQDSLRKSEFQVIKQCEIRVVFDIKSIREEVVIVWIACHPKTAESKSYRECQQKQEQSVFRFARQG</sequence>
<dbReference type="AlphaFoldDB" id="A0A1G2R1M8"/>
<gene>
    <name evidence="1" type="ORF">A3C04_04185</name>
</gene>
<proteinExistence type="predicted"/>
<protein>
    <submittedName>
        <fullName evidence="1">Uncharacterized protein</fullName>
    </submittedName>
</protein>